<feature type="domain" description="Glycosyl transferase family 1" evidence="1">
    <location>
        <begin position="204"/>
        <end position="359"/>
    </location>
</feature>
<dbReference type="KEGG" id="pbap:Pla133_22190"/>
<dbReference type="EMBL" id="CP036287">
    <property type="protein sequence ID" value="QDU67141.1"/>
    <property type="molecule type" value="Genomic_DNA"/>
</dbReference>
<name>A0A518BJI0_9BACT</name>
<dbReference type="GO" id="GO:0016758">
    <property type="term" value="F:hexosyltransferase activity"/>
    <property type="evidence" value="ECO:0007669"/>
    <property type="project" value="TreeGrafter"/>
</dbReference>
<keyword evidence="4" id="KW-1185">Reference proteome</keyword>
<keyword evidence="3" id="KW-0808">Transferase</keyword>
<dbReference type="SUPFAM" id="SSF53756">
    <property type="entry name" value="UDP-Glycosyltransferase/glycogen phosphorylase"/>
    <property type="match status" value="1"/>
</dbReference>
<proteinExistence type="predicted"/>
<gene>
    <name evidence="3" type="primary">gumH</name>
    <name evidence="3" type="ORF">Pla133_22190</name>
</gene>
<dbReference type="PANTHER" id="PTHR45947:SF3">
    <property type="entry name" value="SULFOQUINOVOSYL TRANSFERASE SQD2"/>
    <property type="match status" value="1"/>
</dbReference>
<keyword evidence="3" id="KW-0328">Glycosyltransferase</keyword>
<sequence length="390" mass="42161">MKILQVVPSYLPGVRYGGPIRSVHGLSRALVERGHEVSVFTTDRDEGERLDVPLGRPVEIDGVRVRYFEVRGPTRLRWSPPMGRALRQEIESFDLVHTHGLFHWPGTAAARVARQSGTPYVIAPRGMLIRDMLLRRGKHRKRAWLGLIERENLEGAAALHLTAELEREQLPDLGYPLPASFVLENGVEPLTAPDRGAVREDVASLIDSPRRLVLFLGRLNWKKGLDRLVASVPAWPDDVHLVIAGPDDGAEAGLRRLLARLGLAGRVTLTGAVSGDTRAALLTSAELLVLPSYSENFGNVVLEAWSAGTATAVTPEVGAAALVAEVGAGAVVDGGQLARDLTDLLGRPGLLESMGLAGKRAASERYSWRAIAERAEGEFKSLAGRLRAAV</sequence>
<organism evidence="3 4">
    <name type="scientific">Engelhardtia mirabilis</name>
    <dbReference type="NCBI Taxonomy" id="2528011"/>
    <lineage>
        <taxon>Bacteria</taxon>
        <taxon>Pseudomonadati</taxon>
        <taxon>Planctomycetota</taxon>
        <taxon>Planctomycetia</taxon>
        <taxon>Planctomycetia incertae sedis</taxon>
        <taxon>Engelhardtia</taxon>
    </lineage>
</organism>
<dbReference type="Pfam" id="PF13579">
    <property type="entry name" value="Glyco_trans_4_4"/>
    <property type="match status" value="1"/>
</dbReference>
<dbReference type="Gene3D" id="3.40.50.2000">
    <property type="entry name" value="Glycogen Phosphorylase B"/>
    <property type="match status" value="2"/>
</dbReference>
<dbReference type="InterPro" id="IPR028098">
    <property type="entry name" value="Glyco_trans_4-like_N"/>
</dbReference>
<evidence type="ECO:0000313" key="4">
    <source>
        <dbReference type="Proteomes" id="UP000316921"/>
    </source>
</evidence>
<dbReference type="InterPro" id="IPR001296">
    <property type="entry name" value="Glyco_trans_1"/>
</dbReference>
<dbReference type="RefSeq" id="WP_419192359.1">
    <property type="nucleotide sequence ID" value="NZ_CP036287.1"/>
</dbReference>
<dbReference type="InterPro" id="IPR050194">
    <property type="entry name" value="Glycosyltransferase_grp1"/>
</dbReference>
<dbReference type="Pfam" id="PF00534">
    <property type="entry name" value="Glycos_transf_1"/>
    <property type="match status" value="1"/>
</dbReference>
<protein>
    <submittedName>
        <fullName evidence="3">GDP-mannose:cellobiosyl-diphosphopolyprenol alpha-mannosyltransferase</fullName>
        <ecNumber evidence="3">2.4.1.252</ecNumber>
    </submittedName>
</protein>
<dbReference type="EC" id="2.4.1.252" evidence="3"/>
<feature type="domain" description="Glycosyltransferase subfamily 4-like N-terminal" evidence="2">
    <location>
        <begin position="17"/>
        <end position="179"/>
    </location>
</feature>
<evidence type="ECO:0000313" key="3">
    <source>
        <dbReference type="EMBL" id="QDU67141.1"/>
    </source>
</evidence>
<evidence type="ECO:0000259" key="1">
    <source>
        <dbReference type="Pfam" id="PF00534"/>
    </source>
</evidence>
<dbReference type="Proteomes" id="UP000316921">
    <property type="component" value="Chromosome"/>
</dbReference>
<evidence type="ECO:0000259" key="2">
    <source>
        <dbReference type="Pfam" id="PF13579"/>
    </source>
</evidence>
<dbReference type="PANTHER" id="PTHR45947">
    <property type="entry name" value="SULFOQUINOVOSYL TRANSFERASE SQD2"/>
    <property type="match status" value="1"/>
</dbReference>
<reference evidence="3 4" key="1">
    <citation type="submission" date="2019-02" db="EMBL/GenBank/DDBJ databases">
        <title>Deep-cultivation of Planctomycetes and their phenomic and genomic characterization uncovers novel biology.</title>
        <authorList>
            <person name="Wiegand S."/>
            <person name="Jogler M."/>
            <person name="Boedeker C."/>
            <person name="Pinto D."/>
            <person name="Vollmers J."/>
            <person name="Rivas-Marin E."/>
            <person name="Kohn T."/>
            <person name="Peeters S.H."/>
            <person name="Heuer A."/>
            <person name="Rast P."/>
            <person name="Oberbeckmann S."/>
            <person name="Bunk B."/>
            <person name="Jeske O."/>
            <person name="Meyerdierks A."/>
            <person name="Storesund J.E."/>
            <person name="Kallscheuer N."/>
            <person name="Luecker S."/>
            <person name="Lage O.M."/>
            <person name="Pohl T."/>
            <person name="Merkel B.J."/>
            <person name="Hornburger P."/>
            <person name="Mueller R.-W."/>
            <person name="Bruemmer F."/>
            <person name="Labrenz M."/>
            <person name="Spormann A.M."/>
            <person name="Op den Camp H."/>
            <person name="Overmann J."/>
            <person name="Amann R."/>
            <person name="Jetten M.S.M."/>
            <person name="Mascher T."/>
            <person name="Medema M.H."/>
            <person name="Devos D.P."/>
            <person name="Kaster A.-K."/>
            <person name="Ovreas L."/>
            <person name="Rohde M."/>
            <person name="Galperin M.Y."/>
            <person name="Jogler C."/>
        </authorList>
    </citation>
    <scope>NUCLEOTIDE SEQUENCE [LARGE SCALE GENOMIC DNA]</scope>
    <source>
        <strain evidence="3 4">Pla133</strain>
    </source>
</reference>
<dbReference type="AlphaFoldDB" id="A0A518BJI0"/>
<accession>A0A518BJI0</accession>